<organism evidence="1 2">
    <name type="scientific">Mycena venus</name>
    <dbReference type="NCBI Taxonomy" id="2733690"/>
    <lineage>
        <taxon>Eukaryota</taxon>
        <taxon>Fungi</taxon>
        <taxon>Dikarya</taxon>
        <taxon>Basidiomycota</taxon>
        <taxon>Agaricomycotina</taxon>
        <taxon>Agaricomycetes</taxon>
        <taxon>Agaricomycetidae</taxon>
        <taxon>Agaricales</taxon>
        <taxon>Marasmiineae</taxon>
        <taxon>Mycenaceae</taxon>
        <taxon>Mycena</taxon>
    </lineage>
</organism>
<sequence length="101" mass="11226">MPPQSTLAETRLNNITTCLTSTLALLEEISDAFGTPFIQPISNTTQSLITAVQNVKRNKDECIELMQNIHQILYSIVNLHLQSETAVLPPSILHHIGNFTK</sequence>
<protein>
    <submittedName>
        <fullName evidence="1">Uncharacterized protein</fullName>
    </submittedName>
</protein>
<reference evidence="1" key="1">
    <citation type="submission" date="2020-05" db="EMBL/GenBank/DDBJ databases">
        <title>Mycena genomes resolve the evolution of fungal bioluminescence.</title>
        <authorList>
            <person name="Tsai I.J."/>
        </authorList>
    </citation>
    <scope>NUCLEOTIDE SEQUENCE</scope>
    <source>
        <strain evidence="1">CCC161011</strain>
    </source>
</reference>
<dbReference type="InterPro" id="IPR036537">
    <property type="entry name" value="Adaptor_Cbl_N_dom_sf"/>
</dbReference>
<name>A0A8H6YCB6_9AGAR</name>
<comment type="caution">
    <text evidence="1">The sequence shown here is derived from an EMBL/GenBank/DDBJ whole genome shotgun (WGS) entry which is preliminary data.</text>
</comment>
<gene>
    <name evidence="1" type="ORF">MVEN_00896000</name>
</gene>
<dbReference type="OrthoDB" id="3028998at2759"/>
<dbReference type="AlphaFoldDB" id="A0A8H6YCB6"/>
<keyword evidence="2" id="KW-1185">Reference proteome</keyword>
<dbReference type="EMBL" id="JACAZI010000006">
    <property type="protein sequence ID" value="KAF7358455.1"/>
    <property type="molecule type" value="Genomic_DNA"/>
</dbReference>
<proteinExistence type="predicted"/>
<dbReference type="Proteomes" id="UP000620124">
    <property type="component" value="Unassembled WGS sequence"/>
</dbReference>
<dbReference type="Gene3D" id="1.20.930.20">
    <property type="entry name" value="Adaptor protein Cbl, N-terminal domain"/>
    <property type="match status" value="1"/>
</dbReference>
<dbReference type="GO" id="GO:0007166">
    <property type="term" value="P:cell surface receptor signaling pathway"/>
    <property type="evidence" value="ECO:0007669"/>
    <property type="project" value="InterPro"/>
</dbReference>
<evidence type="ECO:0000313" key="1">
    <source>
        <dbReference type="EMBL" id="KAF7358455.1"/>
    </source>
</evidence>
<evidence type="ECO:0000313" key="2">
    <source>
        <dbReference type="Proteomes" id="UP000620124"/>
    </source>
</evidence>
<accession>A0A8H6YCB6</accession>